<protein>
    <submittedName>
        <fullName evidence="2">Uncharacterized protein</fullName>
    </submittedName>
</protein>
<feature type="compositionally biased region" description="Basic and acidic residues" evidence="1">
    <location>
        <begin position="333"/>
        <end position="346"/>
    </location>
</feature>
<feature type="compositionally biased region" description="Gly residues" evidence="1">
    <location>
        <begin position="100"/>
        <end position="117"/>
    </location>
</feature>
<keyword evidence="3" id="KW-1185">Reference proteome</keyword>
<proteinExistence type="predicted"/>
<dbReference type="RefSeq" id="XP_042924668.1">
    <property type="nucleotide sequence ID" value="XM_043062480.1"/>
</dbReference>
<gene>
    <name evidence="2" type="ORF">CHLRE_05g244450v5</name>
</gene>
<dbReference type="Proteomes" id="UP000006906">
    <property type="component" value="Chromosome 5"/>
</dbReference>
<dbReference type="Gramene" id="PNW83404">
    <property type="protein sequence ID" value="PNW83404"/>
    <property type="gene ID" value="CHLRE_05g244450v5"/>
</dbReference>
<feature type="region of interest" description="Disordered" evidence="1">
    <location>
        <begin position="55"/>
        <end position="117"/>
    </location>
</feature>
<dbReference type="InParanoid" id="A0A2K3DS85"/>
<feature type="compositionally biased region" description="Low complexity" evidence="1">
    <location>
        <begin position="55"/>
        <end position="71"/>
    </location>
</feature>
<organism evidence="2 3">
    <name type="scientific">Chlamydomonas reinhardtii</name>
    <name type="common">Chlamydomonas smithii</name>
    <dbReference type="NCBI Taxonomy" id="3055"/>
    <lineage>
        <taxon>Eukaryota</taxon>
        <taxon>Viridiplantae</taxon>
        <taxon>Chlorophyta</taxon>
        <taxon>core chlorophytes</taxon>
        <taxon>Chlorophyceae</taxon>
        <taxon>CS clade</taxon>
        <taxon>Chlamydomonadales</taxon>
        <taxon>Chlamydomonadaceae</taxon>
        <taxon>Chlamydomonas</taxon>
    </lineage>
</organism>
<evidence type="ECO:0000313" key="2">
    <source>
        <dbReference type="EMBL" id="PNW83404.1"/>
    </source>
</evidence>
<evidence type="ECO:0000256" key="1">
    <source>
        <dbReference type="SAM" id="MobiDB-lite"/>
    </source>
</evidence>
<evidence type="ECO:0000313" key="3">
    <source>
        <dbReference type="Proteomes" id="UP000006906"/>
    </source>
</evidence>
<reference evidence="2 3" key="1">
    <citation type="journal article" date="2007" name="Science">
        <title>The Chlamydomonas genome reveals the evolution of key animal and plant functions.</title>
        <authorList>
            <person name="Merchant S.S."/>
            <person name="Prochnik S.E."/>
            <person name="Vallon O."/>
            <person name="Harris E.H."/>
            <person name="Karpowicz S.J."/>
            <person name="Witman G.B."/>
            <person name="Terry A."/>
            <person name="Salamov A."/>
            <person name="Fritz-Laylin L.K."/>
            <person name="Marechal-Drouard L."/>
            <person name="Marshall W.F."/>
            <person name="Qu L.H."/>
            <person name="Nelson D.R."/>
            <person name="Sanderfoot A.A."/>
            <person name="Spalding M.H."/>
            <person name="Kapitonov V.V."/>
            <person name="Ren Q."/>
            <person name="Ferris P."/>
            <person name="Lindquist E."/>
            <person name="Shapiro H."/>
            <person name="Lucas S.M."/>
            <person name="Grimwood J."/>
            <person name="Schmutz J."/>
            <person name="Cardol P."/>
            <person name="Cerutti H."/>
            <person name="Chanfreau G."/>
            <person name="Chen C.L."/>
            <person name="Cognat V."/>
            <person name="Croft M.T."/>
            <person name="Dent R."/>
            <person name="Dutcher S."/>
            <person name="Fernandez E."/>
            <person name="Fukuzawa H."/>
            <person name="Gonzalez-Ballester D."/>
            <person name="Gonzalez-Halphen D."/>
            <person name="Hallmann A."/>
            <person name="Hanikenne M."/>
            <person name="Hippler M."/>
            <person name="Inwood W."/>
            <person name="Jabbari K."/>
            <person name="Kalanon M."/>
            <person name="Kuras R."/>
            <person name="Lefebvre P.A."/>
            <person name="Lemaire S.D."/>
            <person name="Lobanov A.V."/>
            <person name="Lohr M."/>
            <person name="Manuell A."/>
            <person name="Meier I."/>
            <person name="Mets L."/>
            <person name="Mittag M."/>
            <person name="Mittelmeier T."/>
            <person name="Moroney J.V."/>
            <person name="Moseley J."/>
            <person name="Napoli C."/>
            <person name="Nedelcu A.M."/>
            <person name="Niyogi K."/>
            <person name="Novoselov S.V."/>
            <person name="Paulsen I.T."/>
            <person name="Pazour G."/>
            <person name="Purton S."/>
            <person name="Ral J.P."/>
            <person name="Riano-Pachon D.M."/>
            <person name="Riekhof W."/>
            <person name="Rymarquis L."/>
            <person name="Schroda M."/>
            <person name="Stern D."/>
            <person name="Umen J."/>
            <person name="Willows R."/>
            <person name="Wilson N."/>
            <person name="Zimmer S.L."/>
            <person name="Allmer J."/>
            <person name="Balk J."/>
            <person name="Bisova K."/>
            <person name="Chen C.J."/>
            <person name="Elias M."/>
            <person name="Gendler K."/>
            <person name="Hauser C."/>
            <person name="Lamb M.R."/>
            <person name="Ledford H."/>
            <person name="Long J.C."/>
            <person name="Minagawa J."/>
            <person name="Page M.D."/>
            <person name="Pan J."/>
            <person name="Pootakham W."/>
            <person name="Roje S."/>
            <person name="Rose A."/>
            <person name="Stahlberg E."/>
            <person name="Terauchi A.M."/>
            <person name="Yang P."/>
            <person name="Ball S."/>
            <person name="Bowler C."/>
            <person name="Dieckmann C.L."/>
            <person name="Gladyshev V.N."/>
            <person name="Green P."/>
            <person name="Jorgensen R."/>
            <person name="Mayfield S."/>
            <person name="Mueller-Roeber B."/>
            <person name="Rajamani S."/>
            <person name="Sayre R.T."/>
            <person name="Brokstein P."/>
            <person name="Dubchak I."/>
            <person name="Goodstein D."/>
            <person name="Hornick L."/>
            <person name="Huang Y.W."/>
            <person name="Jhaveri J."/>
            <person name="Luo Y."/>
            <person name="Martinez D."/>
            <person name="Ngau W.C."/>
            <person name="Otillar B."/>
            <person name="Poliakov A."/>
            <person name="Porter A."/>
            <person name="Szajkowski L."/>
            <person name="Werner G."/>
            <person name="Zhou K."/>
            <person name="Grigoriev I.V."/>
            <person name="Rokhsar D.S."/>
            <person name="Grossman A.R."/>
        </authorList>
    </citation>
    <scope>NUCLEOTIDE SEQUENCE [LARGE SCALE GENOMIC DNA]</scope>
    <source>
        <strain evidence="3">CC-503</strain>
    </source>
</reference>
<feature type="region of interest" description="Disordered" evidence="1">
    <location>
        <begin position="319"/>
        <end position="361"/>
    </location>
</feature>
<dbReference type="ExpressionAtlas" id="A0A2K3DS85">
    <property type="expression patterns" value="baseline and differential"/>
</dbReference>
<feature type="compositionally biased region" description="Basic residues" evidence="1">
    <location>
        <begin position="81"/>
        <end position="91"/>
    </location>
</feature>
<accession>A0A2K3DS85</accession>
<dbReference type="AlphaFoldDB" id="A0A2K3DS85"/>
<dbReference type="KEGG" id="cre:CHLRE_05g244450v5"/>
<sequence>MDAVNQLPRYLVRGEQGGAFHHLWLAARQLQTGLRKSRDYSSAVARLAAKWQQQGQAQEQGQGQAQEQAHQQGREQGKQEGRRRRVHIRHRQLQEAFGESGRGSGRGRLVGEEAGAGEGGGGVTALVPAGWDESRLDFGTVKAIYDRHAPLKKLPWFNDFHPKRLADAARAFYATLYHYHLPGQRGQRGQQELVSGFKEIRFVSGRCFPPGSPYSDFAAFMAFLRSLCVDVKFLLNSRAAADLEANTKLAGMLRRFGHNVTADQLQLDLLTTHDWYDRYVAEHPDHALRVLMEHMFSPQESPALSERILRFLGEDPNQLPPLRFDRMPSWGARTKESRGQEGGREGDGEEEEEGEGERRRA</sequence>
<dbReference type="OrthoDB" id="530572at2759"/>
<dbReference type="EMBL" id="CM008966">
    <property type="protein sequence ID" value="PNW83404.1"/>
    <property type="molecule type" value="Genomic_DNA"/>
</dbReference>
<dbReference type="GeneID" id="5726464"/>
<name>A0A2K3DS85_CHLRE</name>